<dbReference type="InterPro" id="IPR050498">
    <property type="entry name" value="Ycf3"/>
</dbReference>
<evidence type="ECO:0000313" key="4">
    <source>
        <dbReference type="EMBL" id="MDC7683949.1"/>
    </source>
</evidence>
<evidence type="ECO:0000256" key="2">
    <source>
        <dbReference type="ARBA" id="ARBA00022803"/>
    </source>
</evidence>
<sequence length="650" mass="71467">MRGLIFSLTLAGMPVASIAVAEIPPALLPDRIEPAKATFLAYHLARLDGKPPEGDRVEGLALNILMVDPDNGRAIARYVNAVGEDTDRRVLELQARHPDNADLNYALGRILWRDDFNAFSVPYLRKAADATGNRDWLMETALTAYFAEDYATCVAYYDRAFVGNQAHWSDRIKRGECHAFLGHKAEAKADFDQVVSENEGQKWAYSVRMFKDGVFNGCKGNPDGKVESGWRNRRSGKYYEAYRDAHLALMCNPKHIGALELRLEIESNDRNLRRHQLSHAVALANVKDNGATYRDRAAKLVPPKPSETLSEALAIDILSGGHDANFRRRKAAYLATIVLQAEPDNAQARLWRARALTNMGVANLAPLAFADATAALKTPATAAAAHNVRGVLLWRNKATAEALKEFDTAIALAPDRPGPYGNRGTLRAELGQTDAALGDLNRAIADTPTEGLLIVRAQVYLKKNDPTHALADAEAVRKFNSRNPVARRVQIEALDRLGQKDKADGWHIDFVIEDEKAARADPYLSQRDPTIYARATEVDSKMQAYQAAQRIVATTNGMFEDVGTVTRYIDRARGASSAAAAVRPLRSARNLAENCVSRGKALLARDGAYFTAEDRTRYDQAFGACQKMVSELGPMIDQLSGTDGDDGDYD</sequence>
<gene>
    <name evidence="4" type="ORF">PQU92_11730</name>
</gene>
<keyword evidence="5" id="KW-1185">Reference proteome</keyword>
<dbReference type="PANTHER" id="PTHR44858">
    <property type="entry name" value="TETRATRICOPEPTIDE REPEAT PROTEIN 6"/>
    <property type="match status" value="1"/>
</dbReference>
<evidence type="ECO:0000313" key="5">
    <source>
        <dbReference type="Proteomes" id="UP001214854"/>
    </source>
</evidence>
<dbReference type="Gene3D" id="1.25.40.10">
    <property type="entry name" value="Tetratricopeptide repeat domain"/>
    <property type="match status" value="2"/>
</dbReference>
<dbReference type="PANTHER" id="PTHR44858:SF1">
    <property type="entry name" value="UDP-N-ACETYLGLUCOSAMINE--PEPTIDE N-ACETYLGLUCOSAMINYLTRANSFERASE SPINDLY-RELATED"/>
    <property type="match status" value="1"/>
</dbReference>
<feature type="chain" id="PRO_5046941092" evidence="3">
    <location>
        <begin position="22"/>
        <end position="650"/>
    </location>
</feature>
<dbReference type="RefSeq" id="WP_272748410.1">
    <property type="nucleotide sequence ID" value="NZ_JAQQKX010000009.1"/>
</dbReference>
<dbReference type="InterPro" id="IPR011990">
    <property type="entry name" value="TPR-like_helical_dom_sf"/>
</dbReference>
<keyword evidence="3" id="KW-0732">Signal</keyword>
<keyword evidence="2" id="KW-0802">TPR repeat</keyword>
<proteinExistence type="predicted"/>
<keyword evidence="1" id="KW-0677">Repeat</keyword>
<dbReference type="EMBL" id="JAQQKX010000009">
    <property type="protein sequence ID" value="MDC7683949.1"/>
    <property type="molecule type" value="Genomic_DNA"/>
</dbReference>
<accession>A0ABT5HVF7</accession>
<dbReference type="InterPro" id="IPR019734">
    <property type="entry name" value="TPR_rpt"/>
</dbReference>
<evidence type="ECO:0000256" key="1">
    <source>
        <dbReference type="ARBA" id="ARBA00022737"/>
    </source>
</evidence>
<name>A0ABT5HVF7_9CAUL</name>
<protein>
    <submittedName>
        <fullName evidence="4">Tetratricopeptide repeat protein</fullName>
    </submittedName>
</protein>
<organism evidence="4 5">
    <name type="scientific">Asticcacaulis aquaticus</name>
    <dbReference type="NCBI Taxonomy" id="2984212"/>
    <lineage>
        <taxon>Bacteria</taxon>
        <taxon>Pseudomonadati</taxon>
        <taxon>Pseudomonadota</taxon>
        <taxon>Alphaproteobacteria</taxon>
        <taxon>Caulobacterales</taxon>
        <taxon>Caulobacteraceae</taxon>
        <taxon>Asticcacaulis</taxon>
    </lineage>
</organism>
<dbReference type="SUPFAM" id="SSF48452">
    <property type="entry name" value="TPR-like"/>
    <property type="match status" value="2"/>
</dbReference>
<dbReference type="SMART" id="SM00028">
    <property type="entry name" value="TPR"/>
    <property type="match status" value="3"/>
</dbReference>
<dbReference type="Pfam" id="PF13371">
    <property type="entry name" value="TPR_9"/>
    <property type="match status" value="1"/>
</dbReference>
<comment type="caution">
    <text evidence="4">The sequence shown here is derived from an EMBL/GenBank/DDBJ whole genome shotgun (WGS) entry which is preliminary data.</text>
</comment>
<feature type="signal peptide" evidence="3">
    <location>
        <begin position="1"/>
        <end position="21"/>
    </location>
</feature>
<reference evidence="4 5" key="1">
    <citation type="submission" date="2023-01" db="EMBL/GenBank/DDBJ databases">
        <title>Novel species of the genus Asticcacaulis isolated from rivers.</title>
        <authorList>
            <person name="Lu H."/>
        </authorList>
    </citation>
    <scope>NUCLEOTIDE SEQUENCE [LARGE SCALE GENOMIC DNA]</scope>
    <source>
        <strain evidence="4 5">BYS171W</strain>
    </source>
</reference>
<dbReference type="Proteomes" id="UP001214854">
    <property type="component" value="Unassembled WGS sequence"/>
</dbReference>
<evidence type="ECO:0000256" key="3">
    <source>
        <dbReference type="SAM" id="SignalP"/>
    </source>
</evidence>